<keyword evidence="1 3" id="KW-0732">Signal</keyword>
<organism evidence="5 6">
    <name type="scientific">Candidatus Brachybacterium intestinipullorum</name>
    <dbReference type="NCBI Taxonomy" id="2838512"/>
    <lineage>
        <taxon>Bacteria</taxon>
        <taxon>Bacillati</taxon>
        <taxon>Actinomycetota</taxon>
        <taxon>Actinomycetes</taxon>
        <taxon>Micrococcales</taxon>
        <taxon>Dermabacteraceae</taxon>
        <taxon>Brachybacterium</taxon>
    </lineage>
</organism>
<feature type="signal peptide" evidence="3">
    <location>
        <begin position="1"/>
        <end position="36"/>
    </location>
</feature>
<dbReference type="PANTHER" id="PTHR21666:SF289">
    <property type="entry name" value="L-ALA--D-GLU ENDOPEPTIDASE"/>
    <property type="match status" value="1"/>
</dbReference>
<dbReference type="InterPro" id="IPR016047">
    <property type="entry name" value="M23ase_b-sheet_dom"/>
</dbReference>
<dbReference type="CDD" id="cd12797">
    <property type="entry name" value="M23_peptidase"/>
    <property type="match status" value="1"/>
</dbReference>
<dbReference type="SUPFAM" id="SSF51261">
    <property type="entry name" value="Duplicated hybrid motif"/>
    <property type="match status" value="1"/>
</dbReference>
<evidence type="ECO:0000259" key="4">
    <source>
        <dbReference type="Pfam" id="PF01551"/>
    </source>
</evidence>
<comment type="caution">
    <text evidence="5">The sequence shown here is derived from an EMBL/GenBank/DDBJ whole genome shotgun (WGS) entry which is preliminary data.</text>
</comment>
<dbReference type="GO" id="GO:0004222">
    <property type="term" value="F:metalloendopeptidase activity"/>
    <property type="evidence" value="ECO:0007669"/>
    <property type="project" value="TreeGrafter"/>
</dbReference>
<dbReference type="InterPro" id="IPR011055">
    <property type="entry name" value="Dup_hybrid_motif"/>
</dbReference>
<dbReference type="Gene3D" id="2.70.70.10">
    <property type="entry name" value="Glucose Permease (Domain IIA)"/>
    <property type="match status" value="1"/>
</dbReference>
<sequence>MSAPSVPCPSVRSLPALLMCCMALAALLALPASAHAGEARWQWPVPAPHPVLRAFEEPEHPYGPGHRGIDIGVTGEGAQVRAVEAGTVRFSGTVAGRGVVSVTHADGLLSTYEPVSGTVEVGTAVLAGEVLGTLEQRSELAHCAEETCLHLGARRGKDYLDPQLLLGLRGPSVLLPWDGPGERAPRTGAARPGPSAPGEAVRAPAPGAAAGSAAPEASALPRPPPMRPGRGALIALVG</sequence>
<reference evidence="5" key="2">
    <citation type="submission" date="2021-04" db="EMBL/GenBank/DDBJ databases">
        <authorList>
            <person name="Gilroy R."/>
        </authorList>
    </citation>
    <scope>NUCLEOTIDE SEQUENCE</scope>
    <source>
        <strain evidence="5">CHK130-7132</strain>
    </source>
</reference>
<evidence type="ECO:0000313" key="5">
    <source>
        <dbReference type="EMBL" id="HJC70494.1"/>
    </source>
</evidence>
<evidence type="ECO:0000256" key="3">
    <source>
        <dbReference type="SAM" id="SignalP"/>
    </source>
</evidence>
<feature type="region of interest" description="Disordered" evidence="2">
    <location>
        <begin position="177"/>
        <end position="231"/>
    </location>
</feature>
<dbReference type="AlphaFoldDB" id="A0A9D2THS0"/>
<protein>
    <submittedName>
        <fullName evidence="5">M23 family metallopeptidase</fullName>
    </submittedName>
</protein>
<name>A0A9D2THS0_9MICO</name>
<feature type="compositionally biased region" description="Low complexity" evidence="2">
    <location>
        <begin position="196"/>
        <end position="219"/>
    </location>
</feature>
<evidence type="ECO:0000313" key="6">
    <source>
        <dbReference type="Proteomes" id="UP000823854"/>
    </source>
</evidence>
<dbReference type="Proteomes" id="UP000823854">
    <property type="component" value="Unassembled WGS sequence"/>
</dbReference>
<dbReference type="EMBL" id="DWWC01000262">
    <property type="protein sequence ID" value="HJC70494.1"/>
    <property type="molecule type" value="Genomic_DNA"/>
</dbReference>
<evidence type="ECO:0000256" key="1">
    <source>
        <dbReference type="ARBA" id="ARBA00022729"/>
    </source>
</evidence>
<feature type="chain" id="PRO_5039238162" evidence="3">
    <location>
        <begin position="37"/>
        <end position="238"/>
    </location>
</feature>
<proteinExistence type="predicted"/>
<feature type="domain" description="M23ase beta-sheet core" evidence="4">
    <location>
        <begin position="65"/>
        <end position="162"/>
    </location>
</feature>
<reference evidence="5" key="1">
    <citation type="journal article" date="2021" name="PeerJ">
        <title>Extensive microbial diversity within the chicken gut microbiome revealed by metagenomics and culture.</title>
        <authorList>
            <person name="Gilroy R."/>
            <person name="Ravi A."/>
            <person name="Getino M."/>
            <person name="Pursley I."/>
            <person name="Horton D.L."/>
            <person name="Alikhan N.F."/>
            <person name="Baker D."/>
            <person name="Gharbi K."/>
            <person name="Hall N."/>
            <person name="Watson M."/>
            <person name="Adriaenssens E.M."/>
            <person name="Foster-Nyarko E."/>
            <person name="Jarju S."/>
            <person name="Secka A."/>
            <person name="Antonio M."/>
            <person name="Oren A."/>
            <person name="Chaudhuri R.R."/>
            <person name="La Ragione R."/>
            <person name="Hildebrand F."/>
            <person name="Pallen M.J."/>
        </authorList>
    </citation>
    <scope>NUCLEOTIDE SEQUENCE</scope>
    <source>
        <strain evidence="5">CHK130-7132</strain>
    </source>
</reference>
<evidence type="ECO:0000256" key="2">
    <source>
        <dbReference type="SAM" id="MobiDB-lite"/>
    </source>
</evidence>
<dbReference type="Pfam" id="PF01551">
    <property type="entry name" value="Peptidase_M23"/>
    <property type="match status" value="1"/>
</dbReference>
<gene>
    <name evidence="5" type="ORF">H9932_12585</name>
</gene>
<accession>A0A9D2THS0</accession>
<dbReference type="InterPro" id="IPR050570">
    <property type="entry name" value="Cell_wall_metabolism_enzyme"/>
</dbReference>
<dbReference type="PANTHER" id="PTHR21666">
    <property type="entry name" value="PEPTIDASE-RELATED"/>
    <property type="match status" value="1"/>
</dbReference>